<dbReference type="InterPro" id="IPR020471">
    <property type="entry name" value="AKR"/>
</dbReference>
<dbReference type="PRINTS" id="PR00069">
    <property type="entry name" value="ALDKETRDTASE"/>
</dbReference>
<evidence type="ECO:0000256" key="1">
    <source>
        <dbReference type="ARBA" id="ARBA00023002"/>
    </source>
</evidence>
<organism evidence="3 4">
    <name type="scientific">Streptomyces meridianus</name>
    <dbReference type="NCBI Taxonomy" id="2938945"/>
    <lineage>
        <taxon>Bacteria</taxon>
        <taxon>Bacillati</taxon>
        <taxon>Actinomycetota</taxon>
        <taxon>Actinomycetes</taxon>
        <taxon>Kitasatosporales</taxon>
        <taxon>Streptomycetaceae</taxon>
        <taxon>Streptomyces</taxon>
    </lineage>
</organism>
<sequence length="290" mass="30408">MLQRTIGDTRVSAIGLGAMNLSMGERAPAEPAAIAVIHAALEAGVTLVDTADAYAPGPDVGHNERLVAKALATFGGDTSGVLVATKGGHTRSADGSWGLDGSAEYLRRACEASLKALGTEAIGLYQHHRPDPGIPYEETLGALRDLRDAGKIRMVGISNADPDRIRMAQRILGPGGLAAVQNEYSPRFRTSQGELDLCGEQGIAFLPWAPLGGLRDAGELGSRHAAFARIAEQRGASPQQVCLAWQLAQGDHVIPIPGSSRAATVLASLQAVDLVLSAEELRTLDEDDRP</sequence>
<proteinExistence type="predicted"/>
<gene>
    <name evidence="3" type="ORF">M1E25_07620</name>
</gene>
<dbReference type="PANTHER" id="PTHR43625:SF40">
    <property type="entry name" value="ALDO-KETO REDUCTASE YAKC [NADP(+)]"/>
    <property type="match status" value="1"/>
</dbReference>
<keyword evidence="4" id="KW-1185">Reference proteome</keyword>
<feature type="domain" description="NADP-dependent oxidoreductase" evidence="2">
    <location>
        <begin position="13"/>
        <end position="286"/>
    </location>
</feature>
<reference evidence="3" key="1">
    <citation type="journal article" date="2023" name="Int. J. Syst. Evol. Microbiol.">
        <title>Streptomyces meridianus sp. nov. isolated from brackish water of the Tagus estuary in Alcochete, Portugal.</title>
        <authorList>
            <person name="Santos J.D.N."/>
            <person name="Klimek D."/>
            <person name="Calusinska M."/>
            <person name="Lobo Da Cunha A."/>
            <person name="Catita J."/>
            <person name="Goncalves H."/>
            <person name="Gonzalez I."/>
            <person name="Reyes F."/>
            <person name="Lage O.M."/>
        </authorList>
    </citation>
    <scope>NUCLEOTIDE SEQUENCE</scope>
    <source>
        <strain evidence="3">MTZ3.1</strain>
    </source>
</reference>
<dbReference type="PANTHER" id="PTHR43625">
    <property type="entry name" value="AFLATOXIN B1 ALDEHYDE REDUCTASE"/>
    <property type="match status" value="1"/>
</dbReference>
<evidence type="ECO:0000259" key="2">
    <source>
        <dbReference type="Pfam" id="PF00248"/>
    </source>
</evidence>
<dbReference type="Proteomes" id="UP001167160">
    <property type="component" value="Unassembled WGS sequence"/>
</dbReference>
<dbReference type="EMBL" id="JAMQGM010000016">
    <property type="protein sequence ID" value="MCM2577218.1"/>
    <property type="molecule type" value="Genomic_DNA"/>
</dbReference>
<accession>A0ABT0X5M6</accession>
<comment type="caution">
    <text evidence="3">The sequence shown here is derived from an EMBL/GenBank/DDBJ whole genome shotgun (WGS) entry which is preliminary data.</text>
</comment>
<dbReference type="InterPro" id="IPR023210">
    <property type="entry name" value="NADP_OxRdtase_dom"/>
</dbReference>
<dbReference type="CDD" id="cd19088">
    <property type="entry name" value="AKR_AKR13B1"/>
    <property type="match status" value="1"/>
</dbReference>
<dbReference type="Gene3D" id="3.20.20.100">
    <property type="entry name" value="NADP-dependent oxidoreductase domain"/>
    <property type="match status" value="1"/>
</dbReference>
<name>A0ABT0X5M6_9ACTN</name>
<keyword evidence="1" id="KW-0560">Oxidoreductase</keyword>
<dbReference type="SUPFAM" id="SSF51430">
    <property type="entry name" value="NAD(P)-linked oxidoreductase"/>
    <property type="match status" value="1"/>
</dbReference>
<dbReference type="Pfam" id="PF00248">
    <property type="entry name" value="Aldo_ket_red"/>
    <property type="match status" value="1"/>
</dbReference>
<dbReference type="InterPro" id="IPR036812">
    <property type="entry name" value="NAD(P)_OxRdtase_dom_sf"/>
</dbReference>
<protein>
    <submittedName>
        <fullName evidence="3">Aldo/keto reductase</fullName>
    </submittedName>
</protein>
<evidence type="ECO:0000313" key="4">
    <source>
        <dbReference type="Proteomes" id="UP001167160"/>
    </source>
</evidence>
<dbReference type="InterPro" id="IPR050791">
    <property type="entry name" value="Aldo-Keto_reductase"/>
</dbReference>
<dbReference type="RefSeq" id="WP_251411652.1">
    <property type="nucleotide sequence ID" value="NZ_JAMQGM010000016.1"/>
</dbReference>
<evidence type="ECO:0000313" key="3">
    <source>
        <dbReference type="EMBL" id="MCM2577218.1"/>
    </source>
</evidence>